<dbReference type="EMBL" id="SJPK01000030">
    <property type="protein sequence ID" value="TWT52269.1"/>
    <property type="molecule type" value="Genomic_DNA"/>
</dbReference>
<evidence type="ECO:0008006" key="3">
    <source>
        <dbReference type="Google" id="ProtNLM"/>
    </source>
</evidence>
<protein>
    <recommendedName>
        <fullName evidence="3">Phospholipase D-like domain-containing protein</fullName>
    </recommendedName>
</protein>
<evidence type="ECO:0000313" key="1">
    <source>
        <dbReference type="EMBL" id="TWT52269.1"/>
    </source>
</evidence>
<dbReference type="AlphaFoldDB" id="A0A5C5WQ60"/>
<proteinExistence type="predicted"/>
<evidence type="ECO:0000313" key="2">
    <source>
        <dbReference type="Proteomes" id="UP000318053"/>
    </source>
</evidence>
<keyword evidence="2" id="KW-1185">Reference proteome</keyword>
<dbReference type="OrthoDB" id="8441577at2"/>
<reference evidence="1 2" key="1">
    <citation type="submission" date="2019-02" db="EMBL/GenBank/DDBJ databases">
        <title>Deep-cultivation of Planctomycetes and their phenomic and genomic characterization uncovers novel biology.</title>
        <authorList>
            <person name="Wiegand S."/>
            <person name="Jogler M."/>
            <person name="Boedeker C."/>
            <person name="Pinto D."/>
            <person name="Vollmers J."/>
            <person name="Rivas-Marin E."/>
            <person name="Kohn T."/>
            <person name="Peeters S.H."/>
            <person name="Heuer A."/>
            <person name="Rast P."/>
            <person name="Oberbeckmann S."/>
            <person name="Bunk B."/>
            <person name="Jeske O."/>
            <person name="Meyerdierks A."/>
            <person name="Storesund J.E."/>
            <person name="Kallscheuer N."/>
            <person name="Luecker S."/>
            <person name="Lage O.M."/>
            <person name="Pohl T."/>
            <person name="Merkel B.J."/>
            <person name="Hornburger P."/>
            <person name="Mueller R.-W."/>
            <person name="Bruemmer F."/>
            <person name="Labrenz M."/>
            <person name="Spormann A.M."/>
            <person name="Op Den Camp H."/>
            <person name="Overmann J."/>
            <person name="Amann R."/>
            <person name="Jetten M.S.M."/>
            <person name="Mascher T."/>
            <person name="Medema M.H."/>
            <person name="Devos D.P."/>
            <person name="Kaster A.-K."/>
            <person name="Ovreas L."/>
            <person name="Rohde M."/>
            <person name="Galperin M.Y."/>
            <person name="Jogler C."/>
        </authorList>
    </citation>
    <scope>NUCLEOTIDE SEQUENCE [LARGE SCALE GENOMIC DNA]</scope>
    <source>
        <strain evidence="1 2">CA85</strain>
    </source>
</reference>
<comment type="caution">
    <text evidence="1">The sequence shown here is derived from an EMBL/GenBank/DDBJ whole genome shotgun (WGS) entry which is preliminary data.</text>
</comment>
<organism evidence="1 2">
    <name type="scientific">Allorhodopirellula solitaria</name>
    <dbReference type="NCBI Taxonomy" id="2527987"/>
    <lineage>
        <taxon>Bacteria</taxon>
        <taxon>Pseudomonadati</taxon>
        <taxon>Planctomycetota</taxon>
        <taxon>Planctomycetia</taxon>
        <taxon>Pirellulales</taxon>
        <taxon>Pirellulaceae</taxon>
        <taxon>Allorhodopirellula</taxon>
    </lineage>
</organism>
<accession>A0A5C5WQ60</accession>
<name>A0A5C5WQ60_9BACT</name>
<gene>
    <name evidence="1" type="ORF">CA85_50490</name>
</gene>
<dbReference type="NCBIfam" id="NF041068">
    <property type="entry name" value="DpdK"/>
    <property type="match status" value="1"/>
</dbReference>
<dbReference type="Proteomes" id="UP000318053">
    <property type="component" value="Unassembled WGS sequence"/>
</dbReference>
<sequence length="180" mass="20275">MTDPISDNRNTFSTQATSRTEIRELLEGIFVAELLVPSESIWLVSPWISDIDILDNRCGQFSSLVPTWGLRRIRLSEVFGQLMIQSSVHLVARPDSHNDAFLRKMDDLSRASDDASNLHVTIRDTLHLKGLLGQDYYLSGSMNLTYNGVEVNHEGVSLDRSPEAIAEARIHFQENYEAGQ</sequence>
<dbReference type="RefSeq" id="WP_146393993.1">
    <property type="nucleotide sequence ID" value="NZ_SJPK01000030.1"/>
</dbReference>